<dbReference type="STRING" id="1238182.C882_1255"/>
<feature type="chain" id="PRO_5003929331" evidence="1">
    <location>
        <begin position="27"/>
        <end position="568"/>
    </location>
</feature>
<organism evidence="2 3">
    <name type="scientific">Caenispirillum salinarum AK4</name>
    <dbReference type="NCBI Taxonomy" id="1238182"/>
    <lineage>
        <taxon>Bacteria</taxon>
        <taxon>Pseudomonadati</taxon>
        <taxon>Pseudomonadota</taxon>
        <taxon>Alphaproteobacteria</taxon>
        <taxon>Rhodospirillales</taxon>
        <taxon>Novispirillaceae</taxon>
        <taxon>Caenispirillum</taxon>
    </lineage>
</organism>
<accession>K9GP15</accession>
<reference evidence="2 3" key="1">
    <citation type="journal article" date="2013" name="Genome Announc.">
        <title>Draft Genome Sequence of an Alphaproteobacterium, Caenispirillum salinarum AK4(T), Isolated from a Solar Saltern.</title>
        <authorList>
            <person name="Khatri I."/>
            <person name="Singh A."/>
            <person name="Korpole S."/>
            <person name="Pinnaka A.K."/>
            <person name="Subramanian S."/>
        </authorList>
    </citation>
    <scope>NUCLEOTIDE SEQUENCE [LARGE SCALE GENOMIC DNA]</scope>
    <source>
        <strain evidence="2 3">AK4</strain>
    </source>
</reference>
<dbReference type="eggNOG" id="ENOG502ZJKJ">
    <property type="taxonomic scope" value="Bacteria"/>
</dbReference>
<keyword evidence="1" id="KW-0732">Signal</keyword>
<proteinExistence type="predicted"/>
<evidence type="ECO:0000313" key="3">
    <source>
        <dbReference type="Proteomes" id="UP000009881"/>
    </source>
</evidence>
<comment type="caution">
    <text evidence="2">The sequence shown here is derived from an EMBL/GenBank/DDBJ whole genome shotgun (WGS) entry which is preliminary data.</text>
</comment>
<protein>
    <submittedName>
        <fullName evidence="2">Uncharacterized protein</fullName>
    </submittedName>
</protein>
<dbReference type="RefSeq" id="WP_009541911.1">
    <property type="nucleotide sequence ID" value="NZ_ANHY01000018.1"/>
</dbReference>
<feature type="signal peptide" evidence="1">
    <location>
        <begin position="1"/>
        <end position="26"/>
    </location>
</feature>
<dbReference type="AlphaFoldDB" id="K9GP15"/>
<name>K9GP15_9PROT</name>
<keyword evidence="3" id="KW-1185">Reference proteome</keyword>
<sequence length="568" mass="57820">MRRAAVVVLATLQVFCAAVMPPRAAAAVPEPTAPSRSAGELVAPDAGLAEAQALMAELGLWDGGGDGRASAAFGQAVRRARGMLGLPPETLAPVDDDLLSALRSRAEARRTARQLEDARAREEAAAHAAVAASPLLTAALRPRTEDDVTEADPEADAALDACRAAPATTCLLEAARRAVLAVTDAELRNWGLSRIARARVARSGRLDDAWPALRLADDPRAVFTTLSAVAEEAAEAGRADLVHQAVAALETYPPVAARAAAEAARILATTQPSAARALTAHAETLLGAVPGQDDRRAVLSALALAAQAQGEADRARALLDAAPGPPEALAAARASVGGAAAVAPLLRALPPGTDTAARRAVLVELAAAHAADGDAEAAVAATQAIDEARYRAVALAGAAAVLHRPDLLERAETTAQDISLPFARAFALAHVAEAWLALDRPAQALAAARRVETDTLAVAALDRIARRSAAGVAVRAEAARAAQTRLTAMIDRVARVRVWADRARALAGPDPAAAGAAARAAVDGAMVIRNRWSAARALLHAAEAVAALDAAGGDVAPADADVEGDGGR</sequence>
<dbReference type="Proteomes" id="UP000009881">
    <property type="component" value="Unassembled WGS sequence"/>
</dbReference>
<evidence type="ECO:0000313" key="2">
    <source>
        <dbReference type="EMBL" id="EKV27660.1"/>
    </source>
</evidence>
<dbReference type="EMBL" id="ANHY01000018">
    <property type="protein sequence ID" value="EKV27660.1"/>
    <property type="molecule type" value="Genomic_DNA"/>
</dbReference>
<evidence type="ECO:0000256" key="1">
    <source>
        <dbReference type="SAM" id="SignalP"/>
    </source>
</evidence>
<gene>
    <name evidence="2" type="ORF">C882_1255</name>
</gene>